<dbReference type="PANTHER" id="PTHR45898:SF4">
    <property type="entry name" value="TARGET OF MYB PROTEIN 1"/>
    <property type="match status" value="1"/>
</dbReference>
<dbReference type="CDD" id="cd21383">
    <property type="entry name" value="GAT_GGA_Tom1-like"/>
    <property type="match status" value="1"/>
</dbReference>
<dbReference type="VEuPathDB" id="FungiDB:ASPWEDRAFT_27676"/>
<organism evidence="5 6">
    <name type="scientific">Aspergillus wentii DTO 134E9</name>
    <dbReference type="NCBI Taxonomy" id="1073089"/>
    <lineage>
        <taxon>Eukaryota</taxon>
        <taxon>Fungi</taxon>
        <taxon>Dikarya</taxon>
        <taxon>Ascomycota</taxon>
        <taxon>Pezizomycotina</taxon>
        <taxon>Eurotiomycetes</taxon>
        <taxon>Eurotiomycetidae</taxon>
        <taxon>Eurotiales</taxon>
        <taxon>Aspergillaceae</taxon>
        <taxon>Aspergillus</taxon>
        <taxon>Aspergillus subgen. Cremei</taxon>
    </lineage>
</organism>
<evidence type="ECO:0000259" key="4">
    <source>
        <dbReference type="PROSITE" id="PS50909"/>
    </source>
</evidence>
<dbReference type="InterPro" id="IPR038425">
    <property type="entry name" value="GAT_sf"/>
</dbReference>
<dbReference type="AlphaFoldDB" id="A0A1L9RJH1"/>
<dbReference type="Gene3D" id="1.20.58.160">
    <property type="match status" value="1"/>
</dbReference>
<protein>
    <recommendedName>
        <fullName evidence="4">GAT domain-containing protein</fullName>
    </recommendedName>
</protein>
<evidence type="ECO:0000313" key="6">
    <source>
        <dbReference type="Proteomes" id="UP000184383"/>
    </source>
</evidence>
<proteinExistence type="predicted"/>
<sequence length="423" mass="46207">MKRILGKVKRPGSSSPSNYPEDSPEGMIIREVSAFCESGGPNGTNGDEFVHLPAIVETAECSPNAAKEAAYRIRKYLGSPTSPHAYVQYNAIMLLRILVDNPGHTFTRNIDAKFVSTVRGIVRDGRDMNVQRFLCETLEALEARRSWDEDLGPLLEMWKKEKGSLRGKANVPYWPSPSQPPQVPPHPRQSEQPGRQNYFAVSQASAALPQPDELAARIAEAKTSAKLLLQFVQSTPPADIAENELIKEFSDRCRSASRSVQEYIHATNPAPDEDTLMTLIETNDELSVSLSKYQHSLLGARKAVGSSTASSSSEATASGARPVPAPATESPAPRRQTQDAPSPVSTLSDQDNSISRYGSVVSNGTSSRSEYRSEDYQVQNPFADSNTYTIPEHAVSHHTTTSPVDGWSNGAINDIQNVSRREV</sequence>
<feature type="compositionally biased region" description="Polar residues" evidence="3">
    <location>
        <begin position="376"/>
        <end position="389"/>
    </location>
</feature>
<dbReference type="Proteomes" id="UP000184383">
    <property type="component" value="Unassembled WGS sequence"/>
</dbReference>
<dbReference type="Gene3D" id="1.25.40.90">
    <property type="match status" value="1"/>
</dbReference>
<dbReference type="Pfam" id="PF03127">
    <property type="entry name" value="GAT"/>
    <property type="match status" value="1"/>
</dbReference>
<dbReference type="InterPro" id="IPR004152">
    <property type="entry name" value="GAT_dom"/>
</dbReference>
<feature type="compositionally biased region" description="Pro residues" evidence="3">
    <location>
        <begin position="174"/>
        <end position="187"/>
    </location>
</feature>
<feature type="compositionally biased region" description="Polar residues" evidence="3">
    <location>
        <begin position="338"/>
        <end position="368"/>
    </location>
</feature>
<dbReference type="GO" id="GO:0035091">
    <property type="term" value="F:phosphatidylinositol binding"/>
    <property type="evidence" value="ECO:0007669"/>
    <property type="project" value="InterPro"/>
</dbReference>
<feature type="compositionally biased region" description="Low complexity" evidence="3">
    <location>
        <begin position="306"/>
        <end position="320"/>
    </location>
</feature>
<reference evidence="6" key="1">
    <citation type="journal article" date="2017" name="Genome Biol.">
        <title>Comparative genomics reveals high biological diversity and specific adaptations in the industrially and medically important fungal genus Aspergillus.</title>
        <authorList>
            <person name="de Vries R.P."/>
            <person name="Riley R."/>
            <person name="Wiebenga A."/>
            <person name="Aguilar-Osorio G."/>
            <person name="Amillis S."/>
            <person name="Uchima C.A."/>
            <person name="Anderluh G."/>
            <person name="Asadollahi M."/>
            <person name="Askin M."/>
            <person name="Barry K."/>
            <person name="Battaglia E."/>
            <person name="Bayram O."/>
            <person name="Benocci T."/>
            <person name="Braus-Stromeyer S.A."/>
            <person name="Caldana C."/>
            <person name="Canovas D."/>
            <person name="Cerqueira G.C."/>
            <person name="Chen F."/>
            <person name="Chen W."/>
            <person name="Choi C."/>
            <person name="Clum A."/>
            <person name="Dos Santos R.A."/>
            <person name="Damasio A.R."/>
            <person name="Diallinas G."/>
            <person name="Emri T."/>
            <person name="Fekete E."/>
            <person name="Flipphi M."/>
            <person name="Freyberg S."/>
            <person name="Gallo A."/>
            <person name="Gournas C."/>
            <person name="Habgood R."/>
            <person name="Hainaut M."/>
            <person name="Harispe M.L."/>
            <person name="Henrissat B."/>
            <person name="Hilden K.S."/>
            <person name="Hope R."/>
            <person name="Hossain A."/>
            <person name="Karabika E."/>
            <person name="Karaffa L."/>
            <person name="Karanyi Z."/>
            <person name="Krasevec N."/>
            <person name="Kuo A."/>
            <person name="Kusch H."/>
            <person name="LaButti K."/>
            <person name="Lagendijk E.L."/>
            <person name="Lapidus A."/>
            <person name="Levasseur A."/>
            <person name="Lindquist E."/>
            <person name="Lipzen A."/>
            <person name="Logrieco A.F."/>
            <person name="MacCabe A."/>
            <person name="Maekelae M.R."/>
            <person name="Malavazi I."/>
            <person name="Melin P."/>
            <person name="Meyer V."/>
            <person name="Mielnichuk N."/>
            <person name="Miskei M."/>
            <person name="Molnar A.P."/>
            <person name="Mule G."/>
            <person name="Ngan C.Y."/>
            <person name="Orejas M."/>
            <person name="Orosz E."/>
            <person name="Ouedraogo J.P."/>
            <person name="Overkamp K.M."/>
            <person name="Park H.-S."/>
            <person name="Perrone G."/>
            <person name="Piumi F."/>
            <person name="Punt P.J."/>
            <person name="Ram A.F."/>
            <person name="Ramon A."/>
            <person name="Rauscher S."/>
            <person name="Record E."/>
            <person name="Riano-Pachon D.M."/>
            <person name="Robert V."/>
            <person name="Roehrig J."/>
            <person name="Ruller R."/>
            <person name="Salamov A."/>
            <person name="Salih N.S."/>
            <person name="Samson R.A."/>
            <person name="Sandor E."/>
            <person name="Sanguinetti M."/>
            <person name="Schuetze T."/>
            <person name="Sepcic K."/>
            <person name="Shelest E."/>
            <person name="Sherlock G."/>
            <person name="Sophianopoulou V."/>
            <person name="Squina F.M."/>
            <person name="Sun H."/>
            <person name="Susca A."/>
            <person name="Todd R.B."/>
            <person name="Tsang A."/>
            <person name="Unkles S.E."/>
            <person name="van de Wiele N."/>
            <person name="van Rossen-Uffink D."/>
            <person name="Oliveira J.V."/>
            <person name="Vesth T.C."/>
            <person name="Visser J."/>
            <person name="Yu J.-H."/>
            <person name="Zhou M."/>
            <person name="Andersen M.R."/>
            <person name="Archer D.B."/>
            <person name="Baker S.E."/>
            <person name="Benoit I."/>
            <person name="Brakhage A.A."/>
            <person name="Braus G.H."/>
            <person name="Fischer R."/>
            <person name="Frisvad J.C."/>
            <person name="Goldman G.H."/>
            <person name="Houbraken J."/>
            <person name="Oakley B."/>
            <person name="Pocsi I."/>
            <person name="Scazzocchio C."/>
            <person name="Seiboth B."/>
            <person name="vanKuyk P.A."/>
            <person name="Wortman J."/>
            <person name="Dyer P.S."/>
            <person name="Grigoriev I.V."/>
        </authorList>
    </citation>
    <scope>NUCLEOTIDE SEQUENCE [LARGE SCALE GENOMIC DNA]</scope>
    <source>
        <strain evidence="6">DTO 134E9</strain>
    </source>
</reference>
<dbReference type="GeneID" id="63748874"/>
<dbReference type="SUPFAM" id="SSF89009">
    <property type="entry name" value="GAT-like domain"/>
    <property type="match status" value="1"/>
</dbReference>
<keyword evidence="2" id="KW-0472">Membrane</keyword>
<dbReference type="PANTHER" id="PTHR45898">
    <property type="entry name" value="TOM1-LIKE PROTEIN"/>
    <property type="match status" value="1"/>
</dbReference>
<feature type="region of interest" description="Disordered" evidence="3">
    <location>
        <begin position="169"/>
        <end position="193"/>
    </location>
</feature>
<dbReference type="EMBL" id="KV878212">
    <property type="protein sequence ID" value="OJJ34997.1"/>
    <property type="molecule type" value="Genomic_DNA"/>
</dbReference>
<dbReference type="RefSeq" id="XP_040688673.1">
    <property type="nucleotide sequence ID" value="XM_040833026.1"/>
</dbReference>
<feature type="region of interest" description="Disordered" evidence="3">
    <location>
        <begin position="1"/>
        <end position="24"/>
    </location>
</feature>
<feature type="domain" description="GAT" evidence="4">
    <location>
        <begin position="209"/>
        <end position="298"/>
    </location>
</feature>
<accession>A0A1L9RJH1</accession>
<dbReference type="GO" id="GO:0016020">
    <property type="term" value="C:membrane"/>
    <property type="evidence" value="ECO:0007669"/>
    <property type="project" value="UniProtKB-SubCell"/>
</dbReference>
<name>A0A1L9RJH1_ASPWE</name>
<comment type="subcellular location">
    <subcellularLocation>
        <location evidence="1">Membrane</location>
        <topology evidence="1">Peripheral membrane protein</topology>
    </subcellularLocation>
</comment>
<dbReference type="PROSITE" id="PS50909">
    <property type="entry name" value="GAT"/>
    <property type="match status" value="1"/>
</dbReference>
<evidence type="ECO:0000256" key="1">
    <source>
        <dbReference type="ARBA" id="ARBA00004170"/>
    </source>
</evidence>
<gene>
    <name evidence="5" type="ORF">ASPWEDRAFT_27676</name>
</gene>
<feature type="compositionally biased region" description="Polar residues" evidence="3">
    <location>
        <begin position="410"/>
        <end position="423"/>
    </location>
</feature>
<dbReference type="GO" id="GO:0005737">
    <property type="term" value="C:cytoplasm"/>
    <property type="evidence" value="ECO:0007669"/>
    <property type="project" value="UniProtKB-ARBA"/>
</dbReference>
<dbReference type="GO" id="GO:0043130">
    <property type="term" value="F:ubiquitin binding"/>
    <property type="evidence" value="ECO:0007669"/>
    <property type="project" value="InterPro"/>
</dbReference>
<evidence type="ECO:0000313" key="5">
    <source>
        <dbReference type="EMBL" id="OJJ34997.1"/>
    </source>
</evidence>
<keyword evidence="6" id="KW-1185">Reference proteome</keyword>
<evidence type="ECO:0000256" key="2">
    <source>
        <dbReference type="ARBA" id="ARBA00023136"/>
    </source>
</evidence>
<feature type="region of interest" description="Disordered" evidence="3">
    <location>
        <begin position="306"/>
        <end position="423"/>
    </location>
</feature>
<dbReference type="STRING" id="1073089.A0A1L9RJH1"/>
<dbReference type="SUPFAM" id="SSF48464">
    <property type="entry name" value="ENTH/VHS domain"/>
    <property type="match status" value="1"/>
</dbReference>
<dbReference type="OrthoDB" id="5393057at2759"/>
<feature type="compositionally biased region" description="Basic residues" evidence="3">
    <location>
        <begin position="1"/>
        <end position="10"/>
    </location>
</feature>
<evidence type="ECO:0000256" key="3">
    <source>
        <dbReference type="SAM" id="MobiDB-lite"/>
    </source>
</evidence>
<dbReference type="InterPro" id="IPR044836">
    <property type="entry name" value="TOL_plant"/>
</dbReference>
<dbReference type="InterPro" id="IPR008942">
    <property type="entry name" value="ENTH_VHS"/>
</dbReference>
<dbReference type="GO" id="GO:0043328">
    <property type="term" value="P:protein transport to vacuole involved in ubiquitin-dependent protein catabolic process via the multivesicular body sorting pathway"/>
    <property type="evidence" value="ECO:0007669"/>
    <property type="project" value="InterPro"/>
</dbReference>